<dbReference type="InterPro" id="IPR039417">
    <property type="entry name" value="Peptidase_C1A_papain-like"/>
</dbReference>
<comment type="caution">
    <text evidence="4">The sequence shown here is derived from an EMBL/GenBank/DDBJ whole genome shotgun (WGS) entry which is preliminary data.</text>
</comment>
<dbReference type="PROSITE" id="PS00639">
    <property type="entry name" value="THIOL_PROTEASE_HIS"/>
    <property type="match status" value="1"/>
</dbReference>
<feature type="domain" description="Peptidase C1A papain C-terminal" evidence="3">
    <location>
        <begin position="59"/>
        <end position="266"/>
    </location>
</feature>
<dbReference type="GO" id="GO:0008234">
    <property type="term" value="F:cysteine-type peptidase activity"/>
    <property type="evidence" value="ECO:0007669"/>
    <property type="project" value="InterPro"/>
</dbReference>
<dbReference type="InterPro" id="IPR025660">
    <property type="entry name" value="Pept_his_AS"/>
</dbReference>
<gene>
    <name evidence="4" type="ORF">NQ318_004755</name>
</gene>
<dbReference type="GO" id="GO:0006508">
    <property type="term" value="P:proteolysis"/>
    <property type="evidence" value="ECO:0007669"/>
    <property type="project" value="InterPro"/>
</dbReference>
<dbReference type="InterPro" id="IPR013201">
    <property type="entry name" value="Prot_inhib_I29"/>
</dbReference>
<dbReference type="Proteomes" id="UP001162162">
    <property type="component" value="Unassembled WGS sequence"/>
</dbReference>
<proteinExistence type="inferred from homology"/>
<sequence length="268" mass="29569">MIENHNAMYGRGETSYTMGVNQFADMTKAEFKETLLTRKPGSPRSRTVMTAAMINASAVPDAIDWRIVGRLLPSRTRVPVEVAGRSPRKYGAAAIESAYYLKNKQMQTFSEQELIDCSTAYGNHGCSGGFMQDGFQYAIENGISTVAEYPYTATDEVFKTHKAFAKVSSYVDVEQTENALKSAVVTIYVDDMAYYTGGVYDNPNCPNTFDKLDHEVLLIGYGTEGGKDYWLIKNSWGTTWGESGYAKMSRNSNNQCGIAVDAAYPIVA</sequence>
<protein>
    <recommendedName>
        <fullName evidence="3">Peptidase C1A papain C-terminal domain-containing protein</fullName>
    </recommendedName>
</protein>
<dbReference type="PANTHER" id="PTHR12411">
    <property type="entry name" value="CYSTEINE PROTEASE FAMILY C1-RELATED"/>
    <property type="match status" value="1"/>
</dbReference>
<name>A0AAV8XWK2_9CUCU</name>
<dbReference type="InterPro" id="IPR038765">
    <property type="entry name" value="Papain-like_cys_pep_sf"/>
</dbReference>
<evidence type="ECO:0000256" key="1">
    <source>
        <dbReference type="ARBA" id="ARBA00008455"/>
    </source>
</evidence>
<reference evidence="4" key="1">
    <citation type="journal article" date="2023" name="Insect Mol. Biol.">
        <title>Genome sequencing provides insights into the evolution of gene families encoding plant cell wall-degrading enzymes in longhorned beetles.</title>
        <authorList>
            <person name="Shin N.R."/>
            <person name="Okamura Y."/>
            <person name="Kirsch R."/>
            <person name="Pauchet Y."/>
        </authorList>
    </citation>
    <scope>NUCLEOTIDE SEQUENCE</scope>
    <source>
        <strain evidence="4">AMC_N1</strain>
    </source>
</reference>
<accession>A0AAV8XWK2</accession>
<dbReference type="SUPFAM" id="SSF54001">
    <property type="entry name" value="Cysteine proteinases"/>
    <property type="match status" value="1"/>
</dbReference>
<evidence type="ECO:0000259" key="3">
    <source>
        <dbReference type="SMART" id="SM00645"/>
    </source>
</evidence>
<dbReference type="CDD" id="cd02248">
    <property type="entry name" value="Peptidase_C1A"/>
    <property type="match status" value="1"/>
</dbReference>
<keyword evidence="5" id="KW-1185">Reference proteome</keyword>
<dbReference type="EMBL" id="JAPWTK010000293">
    <property type="protein sequence ID" value="KAJ8943314.1"/>
    <property type="molecule type" value="Genomic_DNA"/>
</dbReference>
<dbReference type="Pfam" id="PF00112">
    <property type="entry name" value="Peptidase_C1"/>
    <property type="match status" value="1"/>
</dbReference>
<dbReference type="InterPro" id="IPR000668">
    <property type="entry name" value="Peptidase_C1A_C"/>
</dbReference>
<evidence type="ECO:0000313" key="4">
    <source>
        <dbReference type="EMBL" id="KAJ8943314.1"/>
    </source>
</evidence>
<dbReference type="FunFam" id="3.90.70.10:FF:000332">
    <property type="entry name" value="Cathepsin L1"/>
    <property type="match status" value="1"/>
</dbReference>
<organism evidence="4 5">
    <name type="scientific">Aromia moschata</name>
    <dbReference type="NCBI Taxonomy" id="1265417"/>
    <lineage>
        <taxon>Eukaryota</taxon>
        <taxon>Metazoa</taxon>
        <taxon>Ecdysozoa</taxon>
        <taxon>Arthropoda</taxon>
        <taxon>Hexapoda</taxon>
        <taxon>Insecta</taxon>
        <taxon>Pterygota</taxon>
        <taxon>Neoptera</taxon>
        <taxon>Endopterygota</taxon>
        <taxon>Coleoptera</taxon>
        <taxon>Polyphaga</taxon>
        <taxon>Cucujiformia</taxon>
        <taxon>Chrysomeloidea</taxon>
        <taxon>Cerambycidae</taxon>
        <taxon>Cerambycinae</taxon>
        <taxon>Callichromatini</taxon>
        <taxon>Aromia</taxon>
    </lineage>
</organism>
<dbReference type="Pfam" id="PF08246">
    <property type="entry name" value="Inhibitor_I29"/>
    <property type="match status" value="1"/>
</dbReference>
<dbReference type="Gene3D" id="3.90.70.10">
    <property type="entry name" value="Cysteine proteinases"/>
    <property type="match status" value="1"/>
</dbReference>
<keyword evidence="2" id="KW-1015">Disulfide bond</keyword>
<comment type="similarity">
    <text evidence="1">Belongs to the peptidase C1 family.</text>
</comment>
<evidence type="ECO:0000313" key="5">
    <source>
        <dbReference type="Proteomes" id="UP001162162"/>
    </source>
</evidence>
<dbReference type="SMART" id="SM00645">
    <property type="entry name" value="Pept_C1"/>
    <property type="match status" value="1"/>
</dbReference>
<dbReference type="InterPro" id="IPR013128">
    <property type="entry name" value="Peptidase_C1A"/>
</dbReference>
<evidence type="ECO:0000256" key="2">
    <source>
        <dbReference type="ARBA" id="ARBA00023157"/>
    </source>
</evidence>
<dbReference type="AlphaFoldDB" id="A0AAV8XWK2"/>